<feature type="region of interest" description="Disordered" evidence="2">
    <location>
        <begin position="1199"/>
        <end position="1362"/>
    </location>
</feature>
<keyword evidence="1" id="KW-0175">Coiled coil</keyword>
<dbReference type="SUPFAM" id="SSF48065">
    <property type="entry name" value="DBL homology domain (DH-domain)"/>
    <property type="match status" value="1"/>
</dbReference>
<feature type="compositionally biased region" description="Polar residues" evidence="2">
    <location>
        <begin position="1091"/>
        <end position="1107"/>
    </location>
</feature>
<accession>A0A8H3IR17</accession>
<dbReference type="InterPro" id="IPR051492">
    <property type="entry name" value="Dynamin-Rho_GEF"/>
</dbReference>
<dbReference type="Gene3D" id="1.10.555.10">
    <property type="entry name" value="Rho GTPase activation protein"/>
    <property type="match status" value="1"/>
</dbReference>
<reference evidence="4" key="1">
    <citation type="submission" date="2021-03" db="EMBL/GenBank/DDBJ databases">
        <authorList>
            <person name="Tagirdzhanova G."/>
        </authorList>
    </citation>
    <scope>NUCLEOTIDE SEQUENCE</scope>
</reference>
<dbReference type="InterPro" id="IPR000219">
    <property type="entry name" value="DH_dom"/>
</dbReference>
<sequence>MVVLETEPTALDNRVLTLYYTKDLSVGNLPIVVFHGPSTTTNSTLNSSRIQAHIFSIAGYQSFPRLTISPTSSLYSAVHHLPEDDQGDEICRGLAISLLKYFNEIPLPVKECIQDTIIAGRTEETLFDEAHAARIACQMQRVENPAQVIAHLITAFSSKSVSWADLDLVLPLDSLVRPDGLRLSADPISTTGHDFGTGTTDYGKFTELVELFGSPSFIPTSRLRRAPSRPTGGKKFSALSDEQIEALRLDLQEVLETEKNYVSKINELANIVAPQCIGDTTGASLQDNEAIQQLFPLCLAQIVEANTRFLEQLQELIQHGGDAENAQDATGILPFAKLLLQAIPEFRQPYTEYIKASNSFFVILSDLSKDTASSYAQKLQQVGEQRLRSSLIEPIQRLPRYALFVESMIKKLPINHAAISKLLRAKDFISEILDAQEADVDYNSKTLKGLRSLILNWPEELNPGRLITAADVSELSPPYAYNSRVEGESQGLILLFPNHVVVLRKNPGNTLSARGFMAEIDHPSVGSMSTRHQPMLSHEYTFMLSETRFTEVSDGHLICLSSVKKAISDSYTSSSNNNSLFTTTQVYALLGAYEGKAAKWNEEVARARIEWRFPEEVREKNVWALRMIGPDKQNLGIVSAIIMDGIDSRIEDGRKQHGQIQVIVQDGATQHIREDGLSKNEATAKITLTGHSRYRLEFWRLGHSVSVDNIHVEDFIGTFRRRLNNMQRLLWQPTTEVTAYMHVSMNKKIVETIRADLPVQLDIRSTRFRPISPVKVLSNFLGGIREQAVSSKPPKIERSDSKRSLRSLKDMKPGLGLSFPSAFEPAKAQPIAKLTSDAVDGAFVQLEKTLNTYIVALHSRCGNVVGKVIRNRIQADNLMVNELYNILLEDPTQYQAAAEVSVDVLFAAFENFLNHAWRHKMGRLLPEPILNKLEHIFHTQSSGQLRASFASLLQELTPQNQRAFSALIKLVYDLLDASGNDGDRGAITAAFAEAIFSANESQKCISLLDRMIDNIDILFDDVVIPEDKQNSQFNSVGRRTKATTPGSISSTTSSFKKRFGFGKASRENSQIEPESRVGQILRNLSKKAAGENTSQPSSLSKSFLTRSKSIDDGNQRPLLSRPMSASANKALDPPSFKSGYSPATVSDGISPLADAASYPSTVPKKKRRSSLSDITALRNGANPDFSILMKPRLYETVADSTPSSQNVQALPKTPSPNKLLNIGKTPMSPPIEKTSKIPSPVPTQKVNTLSSYKKENVPPTSPPERTSSIPRINHASPSLGIPKKRDLDSSQIPLLKPGASSPAHILAKRSVLSPPVAASPRRKISGSPQRVTSSGFHRVPATSPQRRISSTQRLRMQSPQKLRERLEREKKAIDQATSSLHSGLGHINEGLVAIPFSEDIHNRIDALENKFNKIFNDLTKQNATIQKDVESSLLVSEKKARSLDDVYREANAENELMYEKFNGELMRVLDAVKSGAGLQELRNKLREAQDEASRLRKENQRLKRENLGLKSQLR</sequence>
<feature type="compositionally biased region" description="Low complexity" evidence="2">
    <location>
        <begin position="1043"/>
        <end position="1054"/>
    </location>
</feature>
<dbReference type="GO" id="GO:0031991">
    <property type="term" value="P:regulation of actomyosin contractile ring contraction"/>
    <property type="evidence" value="ECO:0007669"/>
    <property type="project" value="TreeGrafter"/>
</dbReference>
<dbReference type="PROSITE" id="PS50010">
    <property type="entry name" value="DH_2"/>
    <property type="match status" value="1"/>
</dbReference>
<dbReference type="OrthoDB" id="4066896at2759"/>
<feature type="compositionally biased region" description="Polar residues" evidence="2">
    <location>
        <begin position="1342"/>
        <end position="1360"/>
    </location>
</feature>
<dbReference type="Gene3D" id="1.20.900.10">
    <property type="entry name" value="Dbl homology (DH) domain"/>
    <property type="match status" value="1"/>
</dbReference>
<dbReference type="InterPro" id="IPR008936">
    <property type="entry name" value="Rho_GTPase_activation_prot"/>
</dbReference>
<comment type="caution">
    <text evidence="4">The sequence shown here is derived from an EMBL/GenBank/DDBJ whole genome shotgun (WGS) entry which is preliminary data.</text>
</comment>
<proteinExistence type="predicted"/>
<dbReference type="PANTHER" id="PTHR22834:SF21">
    <property type="entry name" value="GUANYL NUCLEOTIDE EXCHANGE FACTOR, PUTATIVE (AFU_ORTHOLOGUE AFUA_5G11890)-RELATED"/>
    <property type="match status" value="1"/>
</dbReference>
<dbReference type="GO" id="GO:0032955">
    <property type="term" value="P:regulation of division septum assembly"/>
    <property type="evidence" value="ECO:0007669"/>
    <property type="project" value="TreeGrafter"/>
</dbReference>
<dbReference type="InterPro" id="IPR032634">
    <property type="entry name" value="Gef2/Nod1_dom"/>
</dbReference>
<dbReference type="SMART" id="SM00325">
    <property type="entry name" value="RhoGEF"/>
    <property type="match status" value="1"/>
</dbReference>
<feature type="coiled-coil region" evidence="1">
    <location>
        <begin position="1471"/>
        <end position="1512"/>
    </location>
</feature>
<keyword evidence="5" id="KW-1185">Reference proteome</keyword>
<dbReference type="Proteomes" id="UP000664169">
    <property type="component" value="Unassembled WGS sequence"/>
</dbReference>
<dbReference type="InterPro" id="IPR057454">
    <property type="entry name" value="Bud3_C"/>
</dbReference>
<organism evidence="4 5">
    <name type="scientific">Gomphillus americanus</name>
    <dbReference type="NCBI Taxonomy" id="1940652"/>
    <lineage>
        <taxon>Eukaryota</taxon>
        <taxon>Fungi</taxon>
        <taxon>Dikarya</taxon>
        <taxon>Ascomycota</taxon>
        <taxon>Pezizomycotina</taxon>
        <taxon>Lecanoromycetes</taxon>
        <taxon>OSLEUM clade</taxon>
        <taxon>Ostropomycetidae</taxon>
        <taxon>Ostropales</taxon>
        <taxon>Graphidaceae</taxon>
        <taxon>Gomphilloideae</taxon>
        <taxon>Gomphillus</taxon>
    </lineage>
</organism>
<evidence type="ECO:0000259" key="3">
    <source>
        <dbReference type="PROSITE" id="PS50010"/>
    </source>
</evidence>
<feature type="region of interest" description="Disordered" evidence="2">
    <location>
        <begin position="1034"/>
        <end position="1054"/>
    </location>
</feature>
<dbReference type="InterPro" id="IPR035899">
    <property type="entry name" value="DBL_dom_sf"/>
</dbReference>
<gene>
    <name evidence="4" type="ORF">GOMPHAMPRED_004658</name>
</gene>
<name>A0A8H3IR17_9LECA</name>
<feature type="compositionally biased region" description="Polar residues" evidence="2">
    <location>
        <begin position="1199"/>
        <end position="1208"/>
    </location>
</feature>
<evidence type="ECO:0000256" key="2">
    <source>
        <dbReference type="SAM" id="MobiDB-lite"/>
    </source>
</evidence>
<protein>
    <recommendedName>
        <fullName evidence="3">DH domain-containing protein</fullName>
    </recommendedName>
</protein>
<evidence type="ECO:0000256" key="1">
    <source>
        <dbReference type="SAM" id="Coils"/>
    </source>
</evidence>
<dbReference type="GO" id="GO:0005085">
    <property type="term" value="F:guanyl-nucleotide exchange factor activity"/>
    <property type="evidence" value="ECO:0007669"/>
    <property type="project" value="InterPro"/>
</dbReference>
<feature type="domain" description="DH" evidence="3">
    <location>
        <begin position="246"/>
        <end position="439"/>
    </location>
</feature>
<evidence type="ECO:0000313" key="4">
    <source>
        <dbReference type="EMBL" id="CAF9928343.1"/>
    </source>
</evidence>
<feature type="compositionally biased region" description="Polar residues" evidence="2">
    <location>
        <begin position="1326"/>
        <end position="1335"/>
    </location>
</feature>
<dbReference type="Pfam" id="PF25351">
    <property type="entry name" value="PH_BUD3_C"/>
    <property type="match status" value="1"/>
</dbReference>
<dbReference type="Pfam" id="PF00621">
    <property type="entry name" value="RhoGEF"/>
    <property type="match status" value="1"/>
</dbReference>
<dbReference type="PANTHER" id="PTHR22834">
    <property type="entry name" value="NUCLEAR FUSION PROTEIN FUS2"/>
    <property type="match status" value="1"/>
</dbReference>
<dbReference type="EMBL" id="CAJPDQ010000029">
    <property type="protein sequence ID" value="CAF9928343.1"/>
    <property type="molecule type" value="Genomic_DNA"/>
</dbReference>
<feature type="compositionally biased region" description="Polar residues" evidence="2">
    <location>
        <begin position="1242"/>
        <end position="1251"/>
    </location>
</feature>
<dbReference type="Pfam" id="PF17114">
    <property type="entry name" value="Nod1"/>
    <property type="match status" value="1"/>
</dbReference>
<feature type="region of interest" description="Disordered" evidence="2">
    <location>
        <begin position="1086"/>
        <end position="1139"/>
    </location>
</feature>
<dbReference type="GO" id="GO:0005737">
    <property type="term" value="C:cytoplasm"/>
    <property type="evidence" value="ECO:0007669"/>
    <property type="project" value="TreeGrafter"/>
</dbReference>
<evidence type="ECO:0000313" key="5">
    <source>
        <dbReference type="Proteomes" id="UP000664169"/>
    </source>
</evidence>